<evidence type="ECO:0000256" key="1">
    <source>
        <dbReference type="SAM" id="SignalP"/>
    </source>
</evidence>
<keyword evidence="4" id="KW-1185">Reference proteome</keyword>
<dbReference type="STRING" id="1123367.GCA_000621305_01709"/>
<feature type="domain" description="Ice-binding protein C-terminal" evidence="2">
    <location>
        <begin position="189"/>
        <end position="211"/>
    </location>
</feature>
<dbReference type="AlphaFoldDB" id="N6Y8Q0"/>
<dbReference type="Proteomes" id="UP000013232">
    <property type="component" value="Unassembled WGS sequence"/>
</dbReference>
<accession>N6Y8Q0</accession>
<evidence type="ECO:0000313" key="3">
    <source>
        <dbReference type="EMBL" id="ENO90706.1"/>
    </source>
</evidence>
<feature type="chain" id="PRO_5004128711" evidence="1">
    <location>
        <begin position="20"/>
        <end position="214"/>
    </location>
</feature>
<keyword evidence="1" id="KW-0732">Signal</keyword>
<dbReference type="EMBL" id="AMXE01000001">
    <property type="protein sequence ID" value="ENO90706.1"/>
    <property type="molecule type" value="Genomic_DNA"/>
</dbReference>
<protein>
    <submittedName>
        <fullName evidence="3">PEP-CTERM putative exosortase interaction domain-containing protein</fullName>
    </submittedName>
</protein>
<evidence type="ECO:0000259" key="2">
    <source>
        <dbReference type="Pfam" id="PF07589"/>
    </source>
</evidence>
<gene>
    <name evidence="3" type="ORF">C666_00730</name>
</gene>
<feature type="signal peptide" evidence="1">
    <location>
        <begin position="1"/>
        <end position="19"/>
    </location>
</feature>
<evidence type="ECO:0000313" key="4">
    <source>
        <dbReference type="Proteomes" id="UP000013232"/>
    </source>
</evidence>
<dbReference type="NCBIfam" id="NF033208">
    <property type="entry name" value="choice_anch_E"/>
    <property type="match status" value="1"/>
</dbReference>
<name>N6Y8Q0_THAL4</name>
<comment type="caution">
    <text evidence="3">The sequence shown here is derived from an EMBL/GenBank/DDBJ whole genome shotgun (WGS) entry which is preliminary data.</text>
</comment>
<proteinExistence type="predicted"/>
<dbReference type="RefSeq" id="WP_004332482.1">
    <property type="nucleotide sequence ID" value="NZ_AMXE01000001.1"/>
</dbReference>
<dbReference type="InterPro" id="IPR013424">
    <property type="entry name" value="Ice-binding_C"/>
</dbReference>
<sequence>MKKTAFAIALATLGFGANAAVISFEAPLNLQVTEINQTLTLNKFDSGLGTLEAVTVEFFGQGVSGVTIQNTAAQDQSFRFSSVLDLVFTGPLADVVSIELFNTNGFISIGSGNTVDLGQVDISESLSLNVAANLFTNFIGSDLLTFQCESFVTNSQSGGGGNVIVTQNTQAGCGAKVTYSYTDNTPTNPVPEPGSLALLGLGLAGLGALRRKKA</sequence>
<dbReference type="NCBIfam" id="TIGR02595">
    <property type="entry name" value="PEP_CTERM"/>
    <property type="match status" value="1"/>
</dbReference>
<organism evidence="3 4">
    <name type="scientific">Thauera linaloolentis (strain DSM 12138 / JCM 21573 / CCUG 41526 / CIP 105981 / IAM 15112 / NBRC 102519 / 47Lol)</name>
    <dbReference type="NCBI Taxonomy" id="1123367"/>
    <lineage>
        <taxon>Bacteria</taxon>
        <taxon>Pseudomonadati</taxon>
        <taxon>Pseudomonadota</taxon>
        <taxon>Betaproteobacteria</taxon>
        <taxon>Rhodocyclales</taxon>
        <taxon>Zoogloeaceae</taxon>
        <taxon>Thauera</taxon>
    </lineage>
</organism>
<dbReference type="Pfam" id="PF07589">
    <property type="entry name" value="PEP-CTERM"/>
    <property type="match status" value="1"/>
</dbReference>
<reference evidence="3 4" key="1">
    <citation type="submission" date="2012-09" db="EMBL/GenBank/DDBJ databases">
        <title>Draft Genome Sequences of 6 Strains from Genus Thauera.</title>
        <authorList>
            <person name="Liu B."/>
            <person name="Shapleigh J.P."/>
            <person name="Frostegard A.H."/>
        </authorList>
    </citation>
    <scope>NUCLEOTIDE SEQUENCE [LARGE SCALE GENOMIC DNA]</scope>
    <source>
        <strain evidence="4">47Lol / DSM 12138</strain>
    </source>
</reference>